<reference evidence="1 2" key="1">
    <citation type="submission" date="2022-05" db="EMBL/GenBank/DDBJ databases">
        <authorList>
            <person name="Park J.-S."/>
        </authorList>
    </citation>
    <scope>NUCLEOTIDE SEQUENCE [LARGE SCALE GENOMIC DNA]</scope>
    <source>
        <strain evidence="1 2">2012CJ34-2</strain>
    </source>
</reference>
<comment type="caution">
    <text evidence="1">The sequence shown here is derived from an EMBL/GenBank/DDBJ whole genome shotgun (WGS) entry which is preliminary data.</text>
</comment>
<evidence type="ECO:0000313" key="2">
    <source>
        <dbReference type="Proteomes" id="UP001203338"/>
    </source>
</evidence>
<organism evidence="1 2">
    <name type="scientific">Parendozoicomonas callyspongiae</name>
    <dbReference type="NCBI Taxonomy" id="2942213"/>
    <lineage>
        <taxon>Bacteria</taxon>
        <taxon>Pseudomonadati</taxon>
        <taxon>Pseudomonadota</taxon>
        <taxon>Gammaproteobacteria</taxon>
        <taxon>Oceanospirillales</taxon>
        <taxon>Endozoicomonadaceae</taxon>
        <taxon>Parendozoicomonas</taxon>
    </lineage>
</organism>
<keyword evidence="2" id="KW-1185">Reference proteome</keyword>
<proteinExistence type="predicted"/>
<accession>A0ABT0PEL4</accession>
<gene>
    <name evidence="1" type="ORF">M3P05_07695</name>
</gene>
<dbReference type="Proteomes" id="UP001203338">
    <property type="component" value="Unassembled WGS sequence"/>
</dbReference>
<sequence>MSGKILGILPTEPVIWKGDQVSLSVNTSFELIIYLDQFASEGLAESSDQKSLRPLHWLEDGD</sequence>
<dbReference type="RefSeq" id="WP_249698915.1">
    <property type="nucleotide sequence ID" value="NZ_JAMFLX010000008.1"/>
</dbReference>
<dbReference type="EMBL" id="JAMFLX010000008">
    <property type="protein sequence ID" value="MCL6269822.1"/>
    <property type="molecule type" value="Genomic_DNA"/>
</dbReference>
<evidence type="ECO:0000313" key="1">
    <source>
        <dbReference type="EMBL" id="MCL6269822.1"/>
    </source>
</evidence>
<name>A0ABT0PEL4_9GAMM</name>
<protein>
    <submittedName>
        <fullName evidence="1">Uncharacterized protein</fullName>
    </submittedName>
</protein>